<dbReference type="EMBL" id="CP019070">
    <property type="protein sequence ID" value="APW66795.1"/>
    <property type="molecule type" value="Genomic_DNA"/>
</dbReference>
<organism evidence="3 4">
    <name type="scientific">Poseidonibacter parvus</name>
    <dbReference type="NCBI Taxonomy" id="1850254"/>
    <lineage>
        <taxon>Bacteria</taxon>
        <taxon>Pseudomonadati</taxon>
        <taxon>Campylobacterota</taxon>
        <taxon>Epsilonproteobacteria</taxon>
        <taxon>Campylobacterales</taxon>
        <taxon>Arcobacteraceae</taxon>
        <taxon>Poseidonibacter</taxon>
    </lineage>
</organism>
<dbReference type="InterPro" id="IPR036388">
    <property type="entry name" value="WH-like_DNA-bd_sf"/>
</dbReference>
<dbReference type="Pfam" id="PF25583">
    <property type="entry name" value="WCX"/>
    <property type="match status" value="1"/>
</dbReference>
<protein>
    <recommendedName>
        <fullName evidence="5">WYL domain-containing protein</fullName>
    </recommendedName>
</protein>
<reference evidence="3 4" key="1">
    <citation type="submission" date="2017-01" db="EMBL/GenBank/DDBJ databases">
        <title>Genome sequencing of Arcobacter sp. LPB0137.</title>
        <authorList>
            <person name="Lee G.-W."/>
            <person name="Yi H."/>
        </authorList>
    </citation>
    <scope>NUCLEOTIDE SEQUENCE [LARGE SCALE GENOMIC DNA]</scope>
    <source>
        <strain evidence="3 4">LPB0137</strain>
    </source>
</reference>
<dbReference type="RefSeq" id="WP_076088941.1">
    <property type="nucleotide sequence ID" value="NZ_CP019070.1"/>
</dbReference>
<evidence type="ECO:0000259" key="2">
    <source>
        <dbReference type="Pfam" id="PF25583"/>
    </source>
</evidence>
<feature type="domain" description="Helix-turn-helix type 11" evidence="1">
    <location>
        <begin position="21"/>
        <end position="56"/>
    </location>
</feature>
<dbReference type="AlphaFoldDB" id="A0A1P8KQG3"/>
<dbReference type="OrthoDB" id="5366209at2"/>
<keyword evidence="4" id="KW-1185">Reference proteome</keyword>
<accession>A0A1P8KQG3</accession>
<name>A0A1P8KQG3_9BACT</name>
<feature type="domain" description="WCX" evidence="2">
    <location>
        <begin position="233"/>
        <end position="310"/>
    </location>
</feature>
<dbReference type="Pfam" id="PF08279">
    <property type="entry name" value="HTH_11"/>
    <property type="match status" value="1"/>
</dbReference>
<evidence type="ECO:0000313" key="3">
    <source>
        <dbReference type="EMBL" id="APW66795.1"/>
    </source>
</evidence>
<evidence type="ECO:0000259" key="1">
    <source>
        <dbReference type="Pfam" id="PF08279"/>
    </source>
</evidence>
<dbReference type="Proteomes" id="UP000186074">
    <property type="component" value="Chromosome"/>
</dbReference>
<dbReference type="STRING" id="1850254.LPB137_13460"/>
<dbReference type="PANTHER" id="PTHR34580">
    <property type="match status" value="1"/>
</dbReference>
<proteinExistence type="predicted"/>
<dbReference type="InterPro" id="IPR013196">
    <property type="entry name" value="HTH_11"/>
</dbReference>
<sequence length="316" mass="37191">MFENLPKKSTKVTNSDKVLTRLIKTLQMLSNNELPTRQELMEEFNVSAKTIQRDIKQRLHFFPIDEDSLKRLKFEEGFSLNKASLKEDEMLFVYLSLSQIKDINKNFEKTTHSIFSKLLTPRYSPAYHIKANSFENIDINSKLLNDIEISIEYKNTIEIHLPNKVLSLEPYKVISFDGIWYLFGRDIKDKKIKTVFIHQIKNMKILKEKFVVDKPIDEILDNVHTAWFEDGNTMEVKIKVHENVAYNFKLKKILPSQEIISEEKDGSLVVMFTVTTEEDIDNTIKAWLPNIEIISPLSYRDKFIKELENYLSLYKK</sequence>
<dbReference type="PANTHER" id="PTHR34580:SF1">
    <property type="entry name" value="PROTEIN PAFC"/>
    <property type="match status" value="1"/>
</dbReference>
<evidence type="ECO:0000313" key="4">
    <source>
        <dbReference type="Proteomes" id="UP000186074"/>
    </source>
</evidence>
<dbReference type="Gene3D" id="1.10.10.10">
    <property type="entry name" value="Winged helix-like DNA-binding domain superfamily/Winged helix DNA-binding domain"/>
    <property type="match status" value="1"/>
</dbReference>
<dbReference type="KEGG" id="alp:LPB137_13460"/>
<dbReference type="InterPro" id="IPR057727">
    <property type="entry name" value="WCX_dom"/>
</dbReference>
<dbReference type="InterPro" id="IPR051534">
    <property type="entry name" value="CBASS_pafABC_assoc_protein"/>
</dbReference>
<evidence type="ECO:0008006" key="5">
    <source>
        <dbReference type="Google" id="ProtNLM"/>
    </source>
</evidence>
<gene>
    <name evidence="3" type="ORF">LPB137_13460</name>
</gene>
<dbReference type="PROSITE" id="PS52050">
    <property type="entry name" value="WYL"/>
    <property type="match status" value="1"/>
</dbReference>